<feature type="chain" id="PRO_5019221876" evidence="1">
    <location>
        <begin position="18"/>
        <end position="158"/>
    </location>
</feature>
<sequence>MRALALIFALVPLPVAAACPNESEIFSCTVNGKPLQICHWKGALIYNFGPVDKPELSIAEPLETVGYYPWPGFSRSIWSSVTFLNKGVSYEVWASFDRLQDNAELEGGITVREGQTTLAELTCDRGSVSQLLDVVSDLKYDIGQCWDFDSQSWLASCS</sequence>
<protein>
    <submittedName>
        <fullName evidence="2">Uncharacterized protein</fullName>
    </submittedName>
</protein>
<dbReference type="KEGG" id="taw:EI545_17260"/>
<dbReference type="EMBL" id="CP034328">
    <property type="protein sequence ID" value="AZL60418.1"/>
    <property type="molecule type" value="Genomic_DNA"/>
</dbReference>
<keyword evidence="1" id="KW-0732">Signal</keyword>
<reference evidence="2 3" key="1">
    <citation type="submission" date="2018-12" db="EMBL/GenBank/DDBJ databases">
        <title>Complete genome sequencing of Tabrizicola sp. K13M18.</title>
        <authorList>
            <person name="Bae J.-W."/>
        </authorList>
    </citation>
    <scope>NUCLEOTIDE SEQUENCE [LARGE SCALE GENOMIC DNA]</scope>
    <source>
        <strain evidence="2 3">K13M18</strain>
    </source>
</reference>
<organism evidence="2 3">
    <name type="scientific">Tabrizicola piscis</name>
    <dbReference type="NCBI Taxonomy" id="2494374"/>
    <lineage>
        <taxon>Bacteria</taxon>
        <taxon>Pseudomonadati</taxon>
        <taxon>Pseudomonadota</taxon>
        <taxon>Alphaproteobacteria</taxon>
        <taxon>Rhodobacterales</taxon>
        <taxon>Paracoccaceae</taxon>
        <taxon>Tabrizicola</taxon>
    </lineage>
</organism>
<accession>A0A3S8UA16</accession>
<dbReference type="RefSeq" id="WP_125326610.1">
    <property type="nucleotide sequence ID" value="NZ_CP034328.1"/>
</dbReference>
<dbReference type="OrthoDB" id="7426224at2"/>
<evidence type="ECO:0000256" key="1">
    <source>
        <dbReference type="SAM" id="SignalP"/>
    </source>
</evidence>
<dbReference type="AlphaFoldDB" id="A0A3S8UA16"/>
<proteinExistence type="predicted"/>
<name>A0A3S8UA16_9RHOB</name>
<gene>
    <name evidence="2" type="ORF">EI545_17260</name>
</gene>
<evidence type="ECO:0000313" key="2">
    <source>
        <dbReference type="EMBL" id="AZL60418.1"/>
    </source>
</evidence>
<dbReference type="Proteomes" id="UP000282002">
    <property type="component" value="Chromosome"/>
</dbReference>
<dbReference type="PROSITE" id="PS51257">
    <property type="entry name" value="PROKAR_LIPOPROTEIN"/>
    <property type="match status" value="1"/>
</dbReference>
<feature type="signal peptide" evidence="1">
    <location>
        <begin position="1"/>
        <end position="17"/>
    </location>
</feature>
<keyword evidence="3" id="KW-1185">Reference proteome</keyword>
<evidence type="ECO:0000313" key="3">
    <source>
        <dbReference type="Proteomes" id="UP000282002"/>
    </source>
</evidence>